<gene>
    <name evidence="3" type="ORF">Pcatena_14420</name>
</gene>
<dbReference type="EMBL" id="AP019367">
    <property type="protein sequence ID" value="BBH50855.1"/>
    <property type="molecule type" value="Genomic_DNA"/>
</dbReference>
<dbReference type="InterPro" id="IPR041304">
    <property type="entry name" value="AbiTii"/>
</dbReference>
<evidence type="ECO:0000259" key="2">
    <source>
        <dbReference type="Pfam" id="PF18864"/>
    </source>
</evidence>
<dbReference type="OrthoDB" id="3194720at2"/>
<protein>
    <recommendedName>
        <fullName evidence="2">AbiTii domain-containing protein</fullName>
    </recommendedName>
</protein>
<proteinExistence type="predicted"/>
<dbReference type="RefSeq" id="WP_126423020.1">
    <property type="nucleotide sequence ID" value="NZ_AP019367.1"/>
</dbReference>
<keyword evidence="1" id="KW-1133">Transmembrane helix</keyword>
<reference evidence="4" key="1">
    <citation type="submission" date="2018-11" db="EMBL/GenBank/DDBJ databases">
        <title>Comparative genomics of Parolsenella catena and Libanicoccus massiliensis: Reclassification of Libanicoccus massiliensis as Parolsenella massiliensis comb. nov.</title>
        <authorList>
            <person name="Sakamoto M."/>
            <person name="Ikeyama N."/>
            <person name="Murakami T."/>
            <person name="Mori H."/>
            <person name="Yuki M."/>
            <person name="Ohkuma M."/>
        </authorList>
    </citation>
    <scope>NUCLEOTIDE SEQUENCE [LARGE SCALE GENOMIC DNA]</scope>
    <source>
        <strain evidence="4">JCM 31932</strain>
    </source>
</reference>
<evidence type="ECO:0000256" key="1">
    <source>
        <dbReference type="SAM" id="Phobius"/>
    </source>
</evidence>
<dbReference type="GeneID" id="88849581"/>
<evidence type="ECO:0000313" key="4">
    <source>
        <dbReference type="Proteomes" id="UP000273154"/>
    </source>
</evidence>
<dbReference type="KEGG" id="pcat:Pcatena_14420"/>
<keyword evidence="1" id="KW-0812">Transmembrane</keyword>
<dbReference type="Proteomes" id="UP000273154">
    <property type="component" value="Chromosome"/>
</dbReference>
<dbReference type="AlphaFoldDB" id="A0A3G9KB43"/>
<keyword evidence="4" id="KW-1185">Reference proteome</keyword>
<organism evidence="3 4">
    <name type="scientific">Parolsenella catena</name>
    <dbReference type="NCBI Taxonomy" id="2003188"/>
    <lineage>
        <taxon>Bacteria</taxon>
        <taxon>Bacillati</taxon>
        <taxon>Actinomycetota</taxon>
        <taxon>Coriobacteriia</taxon>
        <taxon>Coriobacteriales</taxon>
        <taxon>Atopobiaceae</taxon>
        <taxon>Parolsenella</taxon>
    </lineage>
</organism>
<feature type="transmembrane region" description="Helical" evidence="1">
    <location>
        <begin position="211"/>
        <end position="238"/>
    </location>
</feature>
<name>A0A3G9KB43_9ACTN</name>
<sequence length="239" mass="26003">MPKSQIIIDAVNGDVPIEKSLKRLQVLAHDVHNEELERWAENELTGYLGTDEVPDYRRTKSLNITNSGFNLMVQVNNVPLPVGCLSSDTLDEIADVRIREDILSVQKFSETDPGGYRDLSFLAGEVLEKSGGIQCVSIRQLIPSSAYGKVLAEVNNRIIKALMMLEDQHGKLDKLGIRVDASKAAQGNAAINETLGLPVQIVEKESWTSKVAWNIIIPIITGIVGTVLGALATICMGLG</sequence>
<accession>A0A3G9KB43</accession>
<keyword evidence="1" id="KW-0472">Membrane</keyword>
<feature type="domain" description="AbiTii" evidence="2">
    <location>
        <begin position="5"/>
        <end position="173"/>
    </location>
</feature>
<evidence type="ECO:0000313" key="3">
    <source>
        <dbReference type="EMBL" id="BBH50855.1"/>
    </source>
</evidence>
<dbReference type="Pfam" id="PF18864">
    <property type="entry name" value="AbiTii"/>
    <property type="match status" value="1"/>
</dbReference>